<dbReference type="Pfam" id="PF26079">
    <property type="entry name" value="Baseplate_J_C"/>
    <property type="match status" value="1"/>
</dbReference>
<feature type="domain" description="Baseplate J-like C-terminal" evidence="2">
    <location>
        <begin position="212"/>
        <end position="289"/>
    </location>
</feature>
<keyword evidence="4" id="KW-1185">Reference proteome</keyword>
<evidence type="ECO:0000313" key="3">
    <source>
        <dbReference type="EMBL" id="MFC0708832.1"/>
    </source>
</evidence>
<comment type="caution">
    <text evidence="3">The sequence shown here is derived from an EMBL/GenBank/DDBJ whole genome shotgun (WGS) entry which is preliminary data.</text>
</comment>
<evidence type="ECO:0000313" key="4">
    <source>
        <dbReference type="Proteomes" id="UP001589891"/>
    </source>
</evidence>
<proteinExistence type="predicted"/>
<organism evidence="3 4">
    <name type="scientific">Azorhizophilus paspali</name>
    <name type="common">Azotobacter paspali</name>
    <dbReference type="NCBI Taxonomy" id="69963"/>
    <lineage>
        <taxon>Bacteria</taxon>
        <taxon>Pseudomonadati</taxon>
        <taxon>Pseudomonadota</taxon>
        <taxon>Gammaproteobacteria</taxon>
        <taxon>Pseudomonadales</taxon>
        <taxon>Pseudomonadaceae</taxon>
        <taxon>Azorhizophilus</taxon>
    </lineage>
</organism>
<sequence length="300" mass="32126">MIDLSQLPAPDVVETLDYEAILAERTAYLVSLYPESEQATVTEQLKLESDPRTKLLQENAYREVMLRQRINDAARAVLLASSTGEDLVHLAALFGVERRVVDPGDPDAVPPVAPTYETDASLRTRTQLAPESYTSCGTFAAYRYHALAVTGVADAAVLRPEPGTVRVVVLGGEGDGSPSVALLETVRAYLAADDLRSVNDVVEVIGAEILGYSVSARLTLYPGPAATPVLEQARAAVQAYAEQTHRLGYDVTLSGLYAALHRSGVQRVALEAPLVDIVCSDSQAPRLLDLQIALAEATDV</sequence>
<name>A0ABV6SH22_AZOPA</name>
<gene>
    <name evidence="3" type="ORF">ACFFGX_04230</name>
</gene>
<dbReference type="EMBL" id="JBHLSS010000028">
    <property type="protein sequence ID" value="MFC0708832.1"/>
    <property type="molecule type" value="Genomic_DNA"/>
</dbReference>
<dbReference type="InterPro" id="IPR058530">
    <property type="entry name" value="Baseplate_J-like_C"/>
</dbReference>
<evidence type="ECO:0000259" key="1">
    <source>
        <dbReference type="Pfam" id="PF26078"/>
    </source>
</evidence>
<dbReference type="Pfam" id="PF26078">
    <property type="entry name" value="Baseplate_J_M"/>
    <property type="match status" value="1"/>
</dbReference>
<dbReference type="PIRSF" id="PIRSF020481">
    <property type="entry name" value="BAP"/>
    <property type="match status" value="1"/>
</dbReference>
<protein>
    <submittedName>
        <fullName evidence="3">Baseplate J/gp47 family protein</fullName>
    </submittedName>
</protein>
<evidence type="ECO:0000259" key="2">
    <source>
        <dbReference type="Pfam" id="PF26079"/>
    </source>
</evidence>
<accession>A0ABV6SH22</accession>
<dbReference type="RefSeq" id="WP_376943159.1">
    <property type="nucleotide sequence ID" value="NZ_JBHLSS010000028.1"/>
</dbReference>
<reference evidence="3 4" key="1">
    <citation type="submission" date="2024-09" db="EMBL/GenBank/DDBJ databases">
        <authorList>
            <person name="Sun Q."/>
            <person name="Mori K."/>
        </authorList>
    </citation>
    <scope>NUCLEOTIDE SEQUENCE [LARGE SCALE GENOMIC DNA]</scope>
    <source>
        <strain evidence="3 4">NCAIM B.01794</strain>
    </source>
</reference>
<feature type="domain" description="Baseplate J-like central" evidence="1">
    <location>
        <begin position="137"/>
        <end position="205"/>
    </location>
</feature>
<dbReference type="InterPro" id="IPR014507">
    <property type="entry name" value="Baseplate_assembly_J_pred"/>
</dbReference>
<dbReference type="PANTHER" id="PTHR35862:SF1">
    <property type="entry name" value="FELS-2 PROPHAGE PROTEIN"/>
    <property type="match status" value="1"/>
</dbReference>
<dbReference type="PANTHER" id="PTHR35862">
    <property type="entry name" value="FELS-2 PROPHAGE PROTEIN"/>
    <property type="match status" value="1"/>
</dbReference>
<dbReference type="Proteomes" id="UP001589891">
    <property type="component" value="Unassembled WGS sequence"/>
</dbReference>
<dbReference type="InterPro" id="IPR058531">
    <property type="entry name" value="Baseplate_J_M"/>
</dbReference>
<dbReference type="InterPro" id="IPR052726">
    <property type="entry name" value="Phage_Baseplate_Hub"/>
</dbReference>